<protein>
    <submittedName>
        <fullName evidence="2">DNA-binding protein</fullName>
    </submittedName>
</protein>
<feature type="region of interest" description="Disordered" evidence="1">
    <location>
        <begin position="1"/>
        <end position="150"/>
    </location>
</feature>
<dbReference type="InterPro" id="IPR045468">
    <property type="entry name" value="DUF6496"/>
</dbReference>
<evidence type="ECO:0000313" key="2">
    <source>
        <dbReference type="EMBL" id="QOY91238.1"/>
    </source>
</evidence>
<keyword evidence="2" id="KW-0238">DNA-binding</keyword>
<evidence type="ECO:0000313" key="3">
    <source>
        <dbReference type="Proteomes" id="UP000593892"/>
    </source>
</evidence>
<dbReference type="AlphaFoldDB" id="A0A7S7SNS8"/>
<sequence>MPGKRGAKPAKKQALPSTQAGEYVREEIEHVRKGEHGARSAKQIIAIGLSRARRAGVDIPPPPGQKATKATRRKPDPARSKATQAALEREGTSAASHESLSRQARGSAKRRGPGSLSRAAAKAVRTKGAEGLHQAAMKAAKTRARRTAGE</sequence>
<feature type="compositionally biased region" description="Basic residues" evidence="1">
    <location>
        <begin position="140"/>
        <end position="150"/>
    </location>
</feature>
<evidence type="ECO:0000256" key="1">
    <source>
        <dbReference type="SAM" id="MobiDB-lite"/>
    </source>
</evidence>
<dbReference type="Pfam" id="PF20106">
    <property type="entry name" value="DUF6496"/>
    <property type="match status" value="1"/>
</dbReference>
<accession>A0A7S7SNS8</accession>
<feature type="compositionally biased region" description="Basic residues" evidence="1">
    <location>
        <begin position="1"/>
        <end position="11"/>
    </location>
</feature>
<dbReference type="EMBL" id="CP063849">
    <property type="protein sequence ID" value="QOY91238.1"/>
    <property type="molecule type" value="Genomic_DNA"/>
</dbReference>
<keyword evidence="3" id="KW-1185">Reference proteome</keyword>
<name>A0A7S7SNS8_PALFE</name>
<dbReference type="GO" id="GO:0003677">
    <property type="term" value="F:DNA binding"/>
    <property type="evidence" value="ECO:0007669"/>
    <property type="project" value="UniProtKB-KW"/>
</dbReference>
<dbReference type="Proteomes" id="UP000593892">
    <property type="component" value="Chromosome"/>
</dbReference>
<dbReference type="KEGG" id="pfer:IRI77_15200"/>
<reference evidence="2 3" key="1">
    <citation type="submission" date="2020-10" db="EMBL/GenBank/DDBJ databases">
        <title>Complete genome sequence of Paludibaculum fermentans P105T, a facultatively anaerobic acidobacterium capable of dissimilatory Fe(III) reduction.</title>
        <authorList>
            <person name="Dedysh S.N."/>
            <person name="Beletsky A.V."/>
            <person name="Kulichevskaya I.S."/>
            <person name="Mardanov A.V."/>
            <person name="Ravin N.V."/>
        </authorList>
    </citation>
    <scope>NUCLEOTIDE SEQUENCE [LARGE SCALE GENOMIC DNA]</scope>
    <source>
        <strain evidence="2 3">P105</strain>
    </source>
</reference>
<feature type="compositionally biased region" description="Basic and acidic residues" evidence="1">
    <location>
        <begin position="23"/>
        <end position="38"/>
    </location>
</feature>
<proteinExistence type="predicted"/>
<gene>
    <name evidence="2" type="ORF">IRI77_15200</name>
</gene>
<feature type="compositionally biased region" description="Polar residues" evidence="1">
    <location>
        <begin position="93"/>
        <end position="104"/>
    </location>
</feature>
<organism evidence="2 3">
    <name type="scientific">Paludibaculum fermentans</name>
    <dbReference type="NCBI Taxonomy" id="1473598"/>
    <lineage>
        <taxon>Bacteria</taxon>
        <taxon>Pseudomonadati</taxon>
        <taxon>Acidobacteriota</taxon>
        <taxon>Terriglobia</taxon>
        <taxon>Bryobacterales</taxon>
        <taxon>Bryobacteraceae</taxon>
        <taxon>Paludibaculum</taxon>
    </lineage>
</organism>
<dbReference type="RefSeq" id="WP_194452892.1">
    <property type="nucleotide sequence ID" value="NZ_CP063849.1"/>
</dbReference>